<feature type="region of interest" description="Disordered" evidence="1">
    <location>
        <begin position="128"/>
        <end position="168"/>
    </location>
</feature>
<dbReference type="Proteomes" id="UP000038010">
    <property type="component" value="Unassembled WGS sequence"/>
</dbReference>
<accession>A0A0N1HLZ3</accession>
<proteinExistence type="predicted"/>
<reference evidence="2 3" key="1">
    <citation type="submission" date="2015-06" db="EMBL/GenBank/DDBJ databases">
        <title>Draft genome of the ant-associated black yeast Phialophora attae CBS 131958.</title>
        <authorList>
            <person name="Moreno L.F."/>
            <person name="Stielow B.J."/>
            <person name="de Hoog S."/>
            <person name="Vicente V.A."/>
            <person name="Weiss V.A."/>
            <person name="de Vries M."/>
            <person name="Cruz L.M."/>
            <person name="Souza E.M."/>
        </authorList>
    </citation>
    <scope>NUCLEOTIDE SEQUENCE [LARGE SCALE GENOMIC DNA]</scope>
    <source>
        <strain evidence="2 3">CBS 131958</strain>
    </source>
</reference>
<feature type="compositionally biased region" description="Basic and acidic residues" evidence="1">
    <location>
        <begin position="244"/>
        <end position="255"/>
    </location>
</feature>
<protein>
    <submittedName>
        <fullName evidence="2">Uncharacterized protein</fullName>
    </submittedName>
</protein>
<feature type="compositionally biased region" description="Acidic residues" evidence="1">
    <location>
        <begin position="130"/>
        <end position="160"/>
    </location>
</feature>
<keyword evidence="3" id="KW-1185">Reference proteome</keyword>
<dbReference type="EMBL" id="LFJN01000037">
    <property type="protein sequence ID" value="KPI35674.1"/>
    <property type="molecule type" value="Genomic_DNA"/>
</dbReference>
<dbReference type="GeneID" id="28732885"/>
<gene>
    <name evidence="2" type="ORF">AB675_1210</name>
</gene>
<name>A0A0N1HLZ3_9EURO</name>
<evidence type="ECO:0000313" key="2">
    <source>
        <dbReference type="EMBL" id="KPI35674.1"/>
    </source>
</evidence>
<evidence type="ECO:0000256" key="1">
    <source>
        <dbReference type="SAM" id="MobiDB-lite"/>
    </source>
</evidence>
<dbReference type="RefSeq" id="XP_017995637.1">
    <property type="nucleotide sequence ID" value="XM_018141014.1"/>
</dbReference>
<sequence>MEGLDIIQQWYWQRILQATQYCLHDNVDAGLEILLQLQSQPDLSKVLRIMVNQSIIRETDQALQRERHDLLRKADELILDVVEELGEGHDLSIHVKNQQALAKAQIEGDEGKPVTHSRHIRIQVVPAGDAIDESEGEHEEVDDAWETVDEDGDDEEDEADERASQSGKAIDAVMGAAAVADDAASSSGDVQMTNVPHPLVAAVQDQRTVREASVFSEMSLPPLPPQVKKIASKQYPTPQPSSDPAKHDNLDENIS</sequence>
<evidence type="ECO:0000313" key="3">
    <source>
        <dbReference type="Proteomes" id="UP000038010"/>
    </source>
</evidence>
<dbReference type="VEuPathDB" id="FungiDB:AB675_1210"/>
<feature type="region of interest" description="Disordered" evidence="1">
    <location>
        <begin position="213"/>
        <end position="255"/>
    </location>
</feature>
<dbReference type="AlphaFoldDB" id="A0A0N1HLZ3"/>
<organism evidence="2 3">
    <name type="scientific">Cyphellophora attinorum</name>
    <dbReference type="NCBI Taxonomy" id="1664694"/>
    <lineage>
        <taxon>Eukaryota</taxon>
        <taxon>Fungi</taxon>
        <taxon>Dikarya</taxon>
        <taxon>Ascomycota</taxon>
        <taxon>Pezizomycotina</taxon>
        <taxon>Eurotiomycetes</taxon>
        <taxon>Chaetothyriomycetidae</taxon>
        <taxon>Chaetothyriales</taxon>
        <taxon>Cyphellophoraceae</taxon>
        <taxon>Cyphellophora</taxon>
    </lineage>
</organism>
<comment type="caution">
    <text evidence="2">The sequence shown here is derived from an EMBL/GenBank/DDBJ whole genome shotgun (WGS) entry which is preliminary data.</text>
</comment>